<keyword evidence="2" id="KW-1185">Reference proteome</keyword>
<dbReference type="Proteomes" id="UP000184375">
    <property type="component" value="Unassembled WGS sequence"/>
</dbReference>
<proteinExistence type="predicted"/>
<reference evidence="2" key="1">
    <citation type="submission" date="2016-11" db="EMBL/GenBank/DDBJ databases">
        <authorList>
            <person name="Varghese N."/>
            <person name="Submissions S."/>
        </authorList>
    </citation>
    <scope>NUCLEOTIDE SEQUENCE [LARGE SCALE GENOMIC DNA]</scope>
    <source>
        <strain evidence="2">DSM 18802</strain>
    </source>
</reference>
<dbReference type="EMBL" id="FRCR01000016">
    <property type="protein sequence ID" value="SHM83847.1"/>
    <property type="molecule type" value="Genomic_DNA"/>
</dbReference>
<dbReference type="STRING" id="447595.SAMN05660826_02116"/>
<dbReference type="AlphaFoldDB" id="A0A1M7M129"/>
<evidence type="ECO:0000313" key="2">
    <source>
        <dbReference type="Proteomes" id="UP000184375"/>
    </source>
</evidence>
<gene>
    <name evidence="1" type="ORF">SAMN05660826_02116</name>
</gene>
<dbReference type="RefSeq" id="WP_159431531.1">
    <property type="nucleotide sequence ID" value="NZ_FRCR01000016.1"/>
</dbReference>
<sequence length="56" mass="6200">MKLSFWGGLFAGFLAGTFITTFLGPSSAFKAGKKLYKISRGLKKRTVLMKRVGEKE</sequence>
<name>A0A1M7M129_9FIRM</name>
<accession>A0A1M7M129</accession>
<organism evidence="1 2">
    <name type="scientific">Caldanaerovirga acetigignens</name>
    <dbReference type="NCBI Taxonomy" id="447595"/>
    <lineage>
        <taxon>Bacteria</taxon>
        <taxon>Bacillati</taxon>
        <taxon>Bacillota</taxon>
        <taxon>Clostridia</taxon>
        <taxon>Thermosediminibacterales</taxon>
        <taxon>Thermosediminibacteraceae</taxon>
        <taxon>Caldanaerovirga</taxon>
    </lineage>
</organism>
<protein>
    <submittedName>
        <fullName evidence="1">Uncharacterized protein</fullName>
    </submittedName>
</protein>
<evidence type="ECO:0000313" key="1">
    <source>
        <dbReference type="EMBL" id="SHM83847.1"/>
    </source>
</evidence>